<dbReference type="AlphaFoldDB" id="A0A4R9C4W4"/>
<reference evidence="2 3" key="1">
    <citation type="submission" date="2019-01" db="EMBL/GenBank/DDBJ databases">
        <title>Draft Genome Sequences of Helcococcus ovis Strains Isolated from the Uterus and Vagina of Dairy Cows with Metritis.</title>
        <authorList>
            <person name="Cunha F."/>
            <person name="Jeon S.J."/>
            <person name="Kutzer P."/>
            <person name="Galvao K.N."/>
        </authorList>
    </citation>
    <scope>NUCLEOTIDE SEQUENCE [LARGE SCALE GENOMIC DNA]</scope>
    <source>
        <strain evidence="2 3">KG-37</strain>
    </source>
</reference>
<dbReference type="PANTHER" id="PTHR30050:SF4">
    <property type="entry name" value="ATP-BINDING PROTEIN RV3427C IN INSERTION SEQUENCE-RELATED"/>
    <property type="match status" value="1"/>
</dbReference>
<comment type="caution">
    <text evidence="2">The sequence shown here is derived from an EMBL/GenBank/DDBJ whole genome shotgun (WGS) entry which is preliminary data.</text>
</comment>
<name>A0A4R9C4W4_9FIRM</name>
<dbReference type="RefSeq" id="WP_134744478.1">
    <property type="nucleotide sequence ID" value="NZ_JBFNFK010000010.1"/>
</dbReference>
<evidence type="ECO:0000259" key="1">
    <source>
        <dbReference type="SMART" id="SM00382"/>
    </source>
</evidence>
<dbReference type="InterPro" id="IPR002611">
    <property type="entry name" value="IstB_ATP-bd"/>
</dbReference>
<dbReference type="CDD" id="cd00009">
    <property type="entry name" value="AAA"/>
    <property type="match status" value="1"/>
</dbReference>
<proteinExistence type="predicted"/>
<dbReference type="EMBL" id="SCFR01000007">
    <property type="protein sequence ID" value="TFF66771.1"/>
    <property type="molecule type" value="Genomic_DNA"/>
</dbReference>
<dbReference type="GO" id="GO:0005524">
    <property type="term" value="F:ATP binding"/>
    <property type="evidence" value="ECO:0007669"/>
    <property type="project" value="InterPro"/>
</dbReference>
<sequence>MKTVQEILEDRRRQNEINLENRINEIKQKVPRIIEISNEIKIKNIERINNLISKKSCEDISIEISKLISEKKHLMKENNIPEDYLDMKYHCEICHDTGIDGTHTCECRKKLEIQKLYKDSEIEEIIKEENFQNFNLELFRKDRQINENLSPYENMKDLREQFYDYAINFSRDSVNLFLFGPVGTGKTFMINSIAKEVLDRNFSVVYLSESDLVNLILEYKFAFSNQKSDLLPRINSIYNCDLLIIDDLGSNNINDNTKSAVFEVLNKRIVKKLPVIISSNLDTEDVRSAYDTRIYSRIVGEFYQKYFYGNDVRIKQ</sequence>
<protein>
    <submittedName>
        <fullName evidence="2">AAA family ATPase</fullName>
    </submittedName>
</protein>
<dbReference type="InterPro" id="IPR027417">
    <property type="entry name" value="P-loop_NTPase"/>
</dbReference>
<dbReference type="Gene3D" id="3.40.50.300">
    <property type="entry name" value="P-loop containing nucleotide triphosphate hydrolases"/>
    <property type="match status" value="1"/>
</dbReference>
<dbReference type="SMART" id="SM00382">
    <property type="entry name" value="AAA"/>
    <property type="match status" value="1"/>
</dbReference>
<dbReference type="InterPro" id="IPR003593">
    <property type="entry name" value="AAA+_ATPase"/>
</dbReference>
<evidence type="ECO:0000313" key="3">
    <source>
        <dbReference type="Proteomes" id="UP000297454"/>
    </source>
</evidence>
<dbReference type="Proteomes" id="UP000297454">
    <property type="component" value="Unassembled WGS sequence"/>
</dbReference>
<evidence type="ECO:0000313" key="2">
    <source>
        <dbReference type="EMBL" id="TFF66771.1"/>
    </source>
</evidence>
<gene>
    <name evidence="2" type="ORF">EQF91_03175</name>
</gene>
<accession>A0A4R9C4W4</accession>
<dbReference type="NCBIfam" id="NF005304">
    <property type="entry name" value="PRK06835.1"/>
    <property type="match status" value="1"/>
</dbReference>
<dbReference type="GO" id="GO:0006260">
    <property type="term" value="P:DNA replication"/>
    <property type="evidence" value="ECO:0007669"/>
    <property type="project" value="TreeGrafter"/>
</dbReference>
<dbReference type="Pfam" id="PF01695">
    <property type="entry name" value="IstB_IS21"/>
    <property type="match status" value="1"/>
</dbReference>
<dbReference type="SUPFAM" id="SSF52540">
    <property type="entry name" value="P-loop containing nucleoside triphosphate hydrolases"/>
    <property type="match status" value="1"/>
</dbReference>
<dbReference type="PANTHER" id="PTHR30050">
    <property type="entry name" value="CHROMOSOMAL REPLICATION INITIATOR PROTEIN DNAA"/>
    <property type="match status" value="1"/>
</dbReference>
<organism evidence="2 3">
    <name type="scientific">Helcococcus ovis</name>
    <dbReference type="NCBI Taxonomy" id="72026"/>
    <lineage>
        <taxon>Bacteria</taxon>
        <taxon>Bacillati</taxon>
        <taxon>Bacillota</taxon>
        <taxon>Tissierellia</taxon>
        <taxon>Tissierellales</taxon>
        <taxon>Peptoniphilaceae</taxon>
        <taxon>Helcococcus</taxon>
    </lineage>
</organism>
<feature type="domain" description="AAA+ ATPase" evidence="1">
    <location>
        <begin position="172"/>
        <end position="300"/>
    </location>
</feature>
<keyword evidence="3" id="KW-1185">Reference proteome</keyword>